<dbReference type="AlphaFoldDB" id="A0AAV5V7F9"/>
<feature type="transmembrane region" description="Helical" evidence="5">
    <location>
        <begin position="69"/>
        <end position="90"/>
    </location>
</feature>
<feature type="transmembrane region" description="Helical" evidence="5">
    <location>
        <begin position="119"/>
        <end position="142"/>
    </location>
</feature>
<accession>A0AAV5V7F9</accession>
<gene>
    <name evidence="7" type="ORF">PFISCL1PPCAC_6883</name>
</gene>
<feature type="domain" description="G-protein coupled receptors family 1 profile" evidence="6">
    <location>
        <begin position="117"/>
        <end position="227"/>
    </location>
</feature>
<protein>
    <recommendedName>
        <fullName evidence="6">G-protein coupled receptors family 1 profile domain-containing protein</fullName>
    </recommendedName>
</protein>
<comment type="subcellular location">
    <subcellularLocation>
        <location evidence="1">Membrane</location>
    </subcellularLocation>
</comment>
<evidence type="ECO:0000313" key="8">
    <source>
        <dbReference type="Proteomes" id="UP001432322"/>
    </source>
</evidence>
<keyword evidence="8" id="KW-1185">Reference proteome</keyword>
<dbReference type="Proteomes" id="UP001432322">
    <property type="component" value="Unassembled WGS sequence"/>
</dbReference>
<reference evidence="7" key="1">
    <citation type="submission" date="2023-10" db="EMBL/GenBank/DDBJ databases">
        <title>Genome assembly of Pristionchus species.</title>
        <authorList>
            <person name="Yoshida K."/>
            <person name="Sommer R.J."/>
        </authorList>
    </citation>
    <scope>NUCLEOTIDE SEQUENCE</scope>
    <source>
        <strain evidence="7">RS5133</strain>
    </source>
</reference>
<dbReference type="SUPFAM" id="SSF81321">
    <property type="entry name" value="Family A G protein-coupled receptor-like"/>
    <property type="match status" value="1"/>
</dbReference>
<dbReference type="GO" id="GO:0016020">
    <property type="term" value="C:membrane"/>
    <property type="evidence" value="ECO:0007669"/>
    <property type="project" value="UniProtKB-SubCell"/>
</dbReference>
<dbReference type="InterPro" id="IPR017452">
    <property type="entry name" value="GPCR_Rhodpsn_7TM"/>
</dbReference>
<keyword evidence="2 5" id="KW-0812">Transmembrane</keyword>
<feature type="transmembrane region" description="Helical" evidence="5">
    <location>
        <begin position="24"/>
        <end position="48"/>
    </location>
</feature>
<feature type="transmembrane region" description="Helical" evidence="5">
    <location>
        <begin position="199"/>
        <end position="219"/>
    </location>
</feature>
<keyword evidence="4 5" id="KW-0472">Membrane</keyword>
<evidence type="ECO:0000256" key="4">
    <source>
        <dbReference type="ARBA" id="ARBA00023136"/>
    </source>
</evidence>
<dbReference type="PANTHER" id="PTHR22718:SF25">
    <property type="entry name" value="G-PROTEIN COUPLED RECEPTORS FAMILY 1 PROFILE DOMAIN-CONTAINING PROTEIN"/>
    <property type="match status" value="1"/>
</dbReference>
<organism evidence="7 8">
    <name type="scientific">Pristionchus fissidentatus</name>
    <dbReference type="NCBI Taxonomy" id="1538716"/>
    <lineage>
        <taxon>Eukaryota</taxon>
        <taxon>Metazoa</taxon>
        <taxon>Ecdysozoa</taxon>
        <taxon>Nematoda</taxon>
        <taxon>Chromadorea</taxon>
        <taxon>Rhabditida</taxon>
        <taxon>Rhabditina</taxon>
        <taxon>Diplogasteromorpha</taxon>
        <taxon>Diplogasteroidea</taxon>
        <taxon>Neodiplogasteridae</taxon>
        <taxon>Pristionchus</taxon>
    </lineage>
</organism>
<keyword evidence="3 5" id="KW-1133">Transmembrane helix</keyword>
<comment type="caution">
    <text evidence="7">The sequence shown here is derived from an EMBL/GenBank/DDBJ whole genome shotgun (WGS) entry which is preliminary data.</text>
</comment>
<evidence type="ECO:0000256" key="5">
    <source>
        <dbReference type="SAM" id="Phobius"/>
    </source>
</evidence>
<dbReference type="EMBL" id="BTSY01000002">
    <property type="protein sequence ID" value="GMT15586.1"/>
    <property type="molecule type" value="Genomic_DNA"/>
</dbReference>
<dbReference type="Gene3D" id="1.20.1070.10">
    <property type="entry name" value="Rhodopsin 7-helix transmembrane proteins"/>
    <property type="match status" value="1"/>
</dbReference>
<dbReference type="PROSITE" id="PS50262">
    <property type="entry name" value="G_PROTEIN_RECEP_F1_2"/>
    <property type="match status" value="1"/>
</dbReference>
<proteinExistence type="predicted"/>
<feature type="non-terminal residue" evidence="7">
    <location>
        <position position="227"/>
    </location>
</feature>
<evidence type="ECO:0000256" key="3">
    <source>
        <dbReference type="ARBA" id="ARBA00022989"/>
    </source>
</evidence>
<sequence length="227" mass="25546">MSAGVGIMNGSVQDLDTDAPSYPLVITCIVIYGVMIAVGLIAVALFTVAQISGRNTFAQFPFFKIVRQLTLANGVYLLFQAINVFPSMLIDVDDTPTWLQELWWSMGDIVTELGDQATLYFTFLMGLNRFIVFAIPRALWIFQGNSLRLILLSTWLLTIGITAVRLMMGPSKKFSRKTLSFEAILLQPNTNWLFQATTLAGYVIPLLLIVLYILIFFFLRKKRQSTK</sequence>
<feature type="transmembrane region" description="Helical" evidence="5">
    <location>
        <begin position="149"/>
        <end position="168"/>
    </location>
</feature>
<evidence type="ECO:0000259" key="6">
    <source>
        <dbReference type="PROSITE" id="PS50262"/>
    </source>
</evidence>
<evidence type="ECO:0000256" key="2">
    <source>
        <dbReference type="ARBA" id="ARBA00022692"/>
    </source>
</evidence>
<evidence type="ECO:0000256" key="1">
    <source>
        <dbReference type="ARBA" id="ARBA00004370"/>
    </source>
</evidence>
<name>A0AAV5V7F9_9BILA</name>
<dbReference type="PANTHER" id="PTHR22718">
    <property type="entry name" value="SERPENTINE RECEPTOR, CLASS X"/>
    <property type="match status" value="1"/>
</dbReference>
<evidence type="ECO:0000313" key="7">
    <source>
        <dbReference type="EMBL" id="GMT15586.1"/>
    </source>
</evidence>